<evidence type="ECO:0000256" key="1">
    <source>
        <dbReference type="SAM" id="SignalP"/>
    </source>
</evidence>
<gene>
    <name evidence="2" type="ORF">FJT64_023396</name>
</gene>
<feature type="signal peptide" evidence="1">
    <location>
        <begin position="1"/>
        <end position="22"/>
    </location>
</feature>
<comment type="caution">
    <text evidence="2">The sequence shown here is derived from an EMBL/GenBank/DDBJ whole genome shotgun (WGS) entry which is preliminary data.</text>
</comment>
<evidence type="ECO:0000313" key="3">
    <source>
        <dbReference type="Proteomes" id="UP000440578"/>
    </source>
</evidence>
<dbReference type="AlphaFoldDB" id="A0A6A4WDW7"/>
<name>A0A6A4WDW7_AMPAM</name>
<keyword evidence="1" id="KW-0732">Signal</keyword>
<proteinExistence type="predicted"/>
<evidence type="ECO:0000313" key="2">
    <source>
        <dbReference type="EMBL" id="KAF0304875.1"/>
    </source>
</evidence>
<feature type="chain" id="PRO_5025668552" evidence="1">
    <location>
        <begin position="23"/>
        <end position="101"/>
    </location>
</feature>
<dbReference type="EMBL" id="VIIS01000800">
    <property type="protein sequence ID" value="KAF0304875.1"/>
    <property type="molecule type" value="Genomic_DNA"/>
</dbReference>
<sequence>MQWFSPLFLAVLLLSLLAAASGARADRDVSVQDDPEAVPAFPTSDQQFEFLMKLPMPYPYQWLSINDIQEERVYKDIFNETVVNIEHLDYSIWKAVSQPLA</sequence>
<accession>A0A6A4WDW7</accession>
<keyword evidence="3" id="KW-1185">Reference proteome</keyword>
<organism evidence="2 3">
    <name type="scientific">Amphibalanus amphitrite</name>
    <name type="common">Striped barnacle</name>
    <name type="synonym">Balanus amphitrite</name>
    <dbReference type="NCBI Taxonomy" id="1232801"/>
    <lineage>
        <taxon>Eukaryota</taxon>
        <taxon>Metazoa</taxon>
        <taxon>Ecdysozoa</taxon>
        <taxon>Arthropoda</taxon>
        <taxon>Crustacea</taxon>
        <taxon>Multicrustacea</taxon>
        <taxon>Cirripedia</taxon>
        <taxon>Thoracica</taxon>
        <taxon>Thoracicalcarea</taxon>
        <taxon>Balanomorpha</taxon>
        <taxon>Balanoidea</taxon>
        <taxon>Balanidae</taxon>
        <taxon>Amphibalaninae</taxon>
        <taxon>Amphibalanus</taxon>
    </lineage>
</organism>
<protein>
    <submittedName>
        <fullName evidence="2">Uncharacterized protein</fullName>
    </submittedName>
</protein>
<reference evidence="2 3" key="1">
    <citation type="submission" date="2019-07" db="EMBL/GenBank/DDBJ databases">
        <title>Draft genome assembly of a fouling barnacle, Amphibalanus amphitrite (Darwin, 1854): The first reference genome for Thecostraca.</title>
        <authorList>
            <person name="Kim W."/>
        </authorList>
    </citation>
    <scope>NUCLEOTIDE SEQUENCE [LARGE SCALE GENOMIC DNA]</scope>
    <source>
        <strain evidence="2">SNU_AA5</strain>
        <tissue evidence="2">Soma without cirri and trophi</tissue>
    </source>
</reference>
<dbReference type="Proteomes" id="UP000440578">
    <property type="component" value="Unassembled WGS sequence"/>
</dbReference>